<proteinExistence type="inferred from homology"/>
<evidence type="ECO:0000256" key="16">
    <source>
        <dbReference type="PIRSR" id="PIRSR001461-3"/>
    </source>
</evidence>
<dbReference type="GO" id="GO:0004750">
    <property type="term" value="F:D-ribulose-phosphate 3-epimerase activity"/>
    <property type="evidence" value="ECO:0007669"/>
    <property type="project" value="UniProtKB-EC"/>
</dbReference>
<reference evidence="17 18" key="1">
    <citation type="submission" date="2015-04" db="EMBL/GenBank/DDBJ databases">
        <title>Complete genome sequence of Schizopora paradoxa KUC8140, a cosmopolitan wood degrader in East Asia.</title>
        <authorList>
            <consortium name="DOE Joint Genome Institute"/>
            <person name="Min B."/>
            <person name="Park H."/>
            <person name="Jang Y."/>
            <person name="Kim J.-J."/>
            <person name="Kim K.H."/>
            <person name="Pangilinan J."/>
            <person name="Lipzen A."/>
            <person name="Riley R."/>
            <person name="Grigoriev I.V."/>
            <person name="Spatafora J.W."/>
            <person name="Choi I.-G."/>
        </authorList>
    </citation>
    <scope>NUCLEOTIDE SEQUENCE [LARGE SCALE GENOMIC DNA]</scope>
    <source>
        <strain evidence="17 18">KUC8140</strain>
    </source>
</reference>
<evidence type="ECO:0000256" key="5">
    <source>
        <dbReference type="ARBA" id="ARBA00001954"/>
    </source>
</evidence>
<evidence type="ECO:0000256" key="4">
    <source>
        <dbReference type="ARBA" id="ARBA00001947"/>
    </source>
</evidence>
<dbReference type="Proteomes" id="UP000053477">
    <property type="component" value="Unassembled WGS sequence"/>
</dbReference>
<evidence type="ECO:0000256" key="7">
    <source>
        <dbReference type="ARBA" id="ARBA00009541"/>
    </source>
</evidence>
<comment type="cofactor">
    <cofactor evidence="5">
        <name>Fe(2+)</name>
        <dbReference type="ChEBI" id="CHEBI:29033"/>
    </cofactor>
</comment>
<feature type="binding site" evidence="16">
    <location>
        <position position="9"/>
    </location>
    <ligand>
        <name>substrate</name>
    </ligand>
</feature>
<dbReference type="InterPro" id="IPR013785">
    <property type="entry name" value="Aldolase_TIM"/>
</dbReference>
<comment type="catalytic activity">
    <reaction evidence="1 13">
        <text>D-ribulose 5-phosphate = D-xylulose 5-phosphate</text>
        <dbReference type="Rhea" id="RHEA:13677"/>
        <dbReference type="ChEBI" id="CHEBI:57737"/>
        <dbReference type="ChEBI" id="CHEBI:58121"/>
        <dbReference type="EC" id="5.1.3.1"/>
    </reaction>
</comment>
<feature type="active site" description="Proton acceptor" evidence="14">
    <location>
        <position position="36"/>
    </location>
</feature>
<dbReference type="FunFam" id="3.20.20.70:FF:000171">
    <property type="entry name" value="Ribulose-phosphate 3-epimerase"/>
    <property type="match status" value="1"/>
</dbReference>
<evidence type="ECO:0000256" key="15">
    <source>
        <dbReference type="PIRSR" id="PIRSR001461-2"/>
    </source>
</evidence>
<evidence type="ECO:0000256" key="14">
    <source>
        <dbReference type="PIRSR" id="PIRSR001461-1"/>
    </source>
</evidence>
<feature type="binding site" evidence="15">
    <location>
        <position position="36"/>
    </location>
    <ligand>
        <name>a divalent metal cation</name>
        <dbReference type="ChEBI" id="CHEBI:60240"/>
    </ligand>
</feature>
<dbReference type="OrthoDB" id="1927044at2759"/>
<feature type="binding site" evidence="15">
    <location>
        <position position="176"/>
    </location>
    <ligand>
        <name>a divalent metal cation</name>
        <dbReference type="ChEBI" id="CHEBI:60240"/>
    </ligand>
</feature>
<dbReference type="EC" id="5.1.3.1" evidence="8 13"/>
<comment type="cofactor">
    <cofactor evidence="3">
        <name>Co(2+)</name>
        <dbReference type="ChEBI" id="CHEBI:48828"/>
    </cofactor>
</comment>
<evidence type="ECO:0000256" key="3">
    <source>
        <dbReference type="ARBA" id="ARBA00001941"/>
    </source>
</evidence>
<comment type="cofactor">
    <cofactor evidence="2">
        <name>Mn(2+)</name>
        <dbReference type="ChEBI" id="CHEBI:29035"/>
    </cofactor>
</comment>
<feature type="binding site" evidence="15">
    <location>
        <position position="68"/>
    </location>
    <ligand>
        <name>a divalent metal cation</name>
        <dbReference type="ChEBI" id="CHEBI:60240"/>
    </ligand>
</feature>
<dbReference type="FunCoup" id="A0A0H2RCU1">
    <property type="interactions" value="475"/>
</dbReference>
<protein>
    <recommendedName>
        <fullName evidence="9 13">Ribulose-phosphate 3-epimerase</fullName>
        <ecNumber evidence="8 13">5.1.3.1</ecNumber>
    </recommendedName>
</protein>
<evidence type="ECO:0000256" key="10">
    <source>
        <dbReference type="ARBA" id="ARBA00022723"/>
    </source>
</evidence>
<dbReference type="NCBIfam" id="NF004076">
    <property type="entry name" value="PRK05581.1-4"/>
    <property type="match status" value="1"/>
</dbReference>
<dbReference type="Gene3D" id="3.20.20.70">
    <property type="entry name" value="Aldolase class I"/>
    <property type="match status" value="1"/>
</dbReference>
<keyword evidence="18" id="KW-1185">Reference proteome</keyword>
<accession>A0A0H2RCU1</accession>
<evidence type="ECO:0000256" key="9">
    <source>
        <dbReference type="ARBA" id="ARBA00013920"/>
    </source>
</evidence>
<feature type="binding site" evidence="16">
    <location>
        <position position="178"/>
    </location>
    <ligand>
        <name>substrate</name>
    </ligand>
</feature>
<dbReference type="GO" id="GO:0046872">
    <property type="term" value="F:metal ion binding"/>
    <property type="evidence" value="ECO:0007669"/>
    <property type="project" value="UniProtKB-KW"/>
</dbReference>
<feature type="binding site" evidence="16">
    <location>
        <position position="68"/>
    </location>
    <ligand>
        <name>substrate</name>
    </ligand>
</feature>
<dbReference type="GO" id="GO:0005975">
    <property type="term" value="P:carbohydrate metabolic process"/>
    <property type="evidence" value="ECO:0007669"/>
    <property type="project" value="InterPro"/>
</dbReference>
<keyword evidence="10 15" id="KW-0479">Metal-binding</keyword>
<organism evidence="17 18">
    <name type="scientific">Schizopora paradoxa</name>
    <dbReference type="NCBI Taxonomy" id="27342"/>
    <lineage>
        <taxon>Eukaryota</taxon>
        <taxon>Fungi</taxon>
        <taxon>Dikarya</taxon>
        <taxon>Basidiomycota</taxon>
        <taxon>Agaricomycotina</taxon>
        <taxon>Agaricomycetes</taxon>
        <taxon>Hymenochaetales</taxon>
        <taxon>Schizoporaceae</taxon>
        <taxon>Schizopora</taxon>
    </lineage>
</organism>
<evidence type="ECO:0000256" key="1">
    <source>
        <dbReference type="ARBA" id="ARBA00001782"/>
    </source>
</evidence>
<dbReference type="PANTHER" id="PTHR11749">
    <property type="entry name" value="RIBULOSE-5-PHOSPHATE-3-EPIMERASE"/>
    <property type="match status" value="1"/>
</dbReference>
<dbReference type="PROSITE" id="PS01085">
    <property type="entry name" value="RIBUL_P_3_EPIMER_1"/>
    <property type="match status" value="1"/>
</dbReference>
<dbReference type="Pfam" id="PF00834">
    <property type="entry name" value="Ribul_P_3_epim"/>
    <property type="match status" value="1"/>
</dbReference>
<evidence type="ECO:0000256" key="8">
    <source>
        <dbReference type="ARBA" id="ARBA00013188"/>
    </source>
</evidence>
<keyword evidence="11 13" id="KW-0413">Isomerase</keyword>
<keyword evidence="12 15" id="KW-0170">Cobalt</keyword>
<dbReference type="STRING" id="27342.A0A0H2RCU1"/>
<dbReference type="InParanoid" id="A0A0H2RCU1"/>
<evidence type="ECO:0000313" key="18">
    <source>
        <dbReference type="Proteomes" id="UP000053477"/>
    </source>
</evidence>
<comment type="similarity">
    <text evidence="7 13">Belongs to the ribulose-phosphate 3-epimerase family.</text>
</comment>
<gene>
    <name evidence="17" type="ORF">SCHPADRAFT_1000311</name>
</gene>
<dbReference type="InterPro" id="IPR011060">
    <property type="entry name" value="RibuloseP-bd_barrel"/>
</dbReference>
<evidence type="ECO:0000256" key="6">
    <source>
        <dbReference type="ARBA" id="ARBA00005016"/>
    </source>
</evidence>
<dbReference type="PIRSF" id="PIRSF001461">
    <property type="entry name" value="RPE"/>
    <property type="match status" value="1"/>
</dbReference>
<comment type="pathway">
    <text evidence="6">Carbohydrate degradation; pentose phosphate pathway; D-xylulose 5-phosphate from D-ribulose 5-phosphate (non-oxidative stage): step 1/1.</text>
</comment>
<keyword evidence="13" id="KW-0119">Carbohydrate metabolism</keyword>
<feature type="binding site" evidence="16">
    <location>
        <begin position="198"/>
        <end position="199"/>
    </location>
    <ligand>
        <name>substrate</name>
    </ligand>
</feature>
<evidence type="ECO:0000256" key="11">
    <source>
        <dbReference type="ARBA" id="ARBA00023235"/>
    </source>
</evidence>
<feature type="binding site" evidence="16">
    <location>
        <begin position="147"/>
        <end position="150"/>
    </location>
    <ligand>
        <name>substrate</name>
    </ligand>
</feature>
<keyword evidence="15" id="KW-0862">Zinc</keyword>
<sequence>MPRAIISPSVLASDFGNLNAECTRMMKGGAEWLHMDVMDGHFVPNITMGAPVLKCVGKGVPGIFMDCHMMVAHPEQWIDDIADIEAAGKQYCFHIEATSDPISVIHKIKERGMRAAVAISPDTPSSAITDEVANLADMLLVMTVYPGKGGQKFIEWCVPKVAELRARFPEKDIEVDGGLNKKTIHECAAAGSNVIVAGTAIFGDPQPEQVITYMKSVVDEAQVKIAADLQGKAT</sequence>
<dbReference type="InterPro" id="IPR026019">
    <property type="entry name" value="Ribul_P_3_epim"/>
</dbReference>
<evidence type="ECO:0000256" key="13">
    <source>
        <dbReference type="PIRNR" id="PIRNR001461"/>
    </source>
</evidence>
<keyword evidence="15" id="KW-0464">Manganese</keyword>
<dbReference type="HAMAP" id="MF_02227">
    <property type="entry name" value="RPE"/>
    <property type="match status" value="1"/>
</dbReference>
<dbReference type="EMBL" id="KQ086059">
    <property type="protein sequence ID" value="KLO09322.1"/>
    <property type="molecule type" value="Genomic_DNA"/>
</dbReference>
<evidence type="ECO:0000256" key="12">
    <source>
        <dbReference type="ARBA" id="ARBA00023285"/>
    </source>
</evidence>
<dbReference type="UniPathway" id="UPA00115">
    <property type="reaction ID" value="UER00411"/>
</dbReference>
<dbReference type="PROSITE" id="PS01086">
    <property type="entry name" value="RIBUL_P_3_EPIMER_2"/>
    <property type="match status" value="1"/>
</dbReference>
<feature type="active site" description="Proton donor" evidence="14">
    <location>
        <position position="176"/>
    </location>
</feature>
<comment type="cofactor">
    <cofactor evidence="15">
        <name>a divalent metal cation</name>
        <dbReference type="ChEBI" id="CHEBI:60240"/>
    </cofactor>
    <text evidence="15">Binds 1 divalent metal cation per subunit.</text>
</comment>
<dbReference type="CDD" id="cd00429">
    <property type="entry name" value="RPE"/>
    <property type="match status" value="1"/>
</dbReference>
<comment type="cofactor">
    <cofactor evidence="4">
        <name>Zn(2+)</name>
        <dbReference type="ChEBI" id="CHEBI:29105"/>
    </cofactor>
</comment>
<dbReference type="GO" id="GO:0006098">
    <property type="term" value="P:pentose-phosphate shunt"/>
    <property type="evidence" value="ECO:0007669"/>
    <property type="project" value="UniProtKB-UniPathway"/>
</dbReference>
<name>A0A0H2RCU1_9AGAM</name>
<dbReference type="InterPro" id="IPR000056">
    <property type="entry name" value="Ribul_P_3_epim-like"/>
</dbReference>
<dbReference type="AlphaFoldDB" id="A0A0H2RCU1"/>
<feature type="binding site" evidence="15">
    <location>
        <position position="34"/>
    </location>
    <ligand>
        <name>a divalent metal cation</name>
        <dbReference type="ChEBI" id="CHEBI:60240"/>
    </ligand>
</feature>
<evidence type="ECO:0000256" key="2">
    <source>
        <dbReference type="ARBA" id="ARBA00001936"/>
    </source>
</evidence>
<dbReference type="SUPFAM" id="SSF51366">
    <property type="entry name" value="Ribulose-phoshate binding barrel"/>
    <property type="match status" value="1"/>
</dbReference>
<evidence type="ECO:0000313" key="17">
    <source>
        <dbReference type="EMBL" id="KLO09322.1"/>
    </source>
</evidence>